<sequence>MVTIRLARGGAKKSPFYYVVVTDSREARDGRFIERLGFYNPVARGQEAENPLRLNLERVDHWIEQGARPSERVNQLIKKARKEQQVSA</sequence>
<comment type="similarity">
    <text evidence="3">Belongs to the bacterial ribosomal protein bS16 family.</text>
</comment>
<dbReference type="Proteomes" id="UP000199657">
    <property type="component" value="Unassembled WGS sequence"/>
</dbReference>
<dbReference type="InterPro" id="IPR020592">
    <property type="entry name" value="Ribosomal_bS16_CS"/>
</dbReference>
<dbReference type="PANTHER" id="PTHR12919:SF20">
    <property type="entry name" value="SMALL RIBOSOMAL SUBUNIT PROTEIN BS16M"/>
    <property type="match status" value="1"/>
</dbReference>
<keyword evidence="5" id="KW-1185">Reference proteome</keyword>
<dbReference type="EMBL" id="FOEG01000014">
    <property type="protein sequence ID" value="SEP17149.1"/>
    <property type="molecule type" value="Genomic_DNA"/>
</dbReference>
<dbReference type="HAMAP" id="MF_00385">
    <property type="entry name" value="Ribosomal_bS16"/>
    <property type="match status" value="1"/>
</dbReference>
<evidence type="ECO:0000313" key="4">
    <source>
        <dbReference type="EMBL" id="SEP17149.1"/>
    </source>
</evidence>
<proteinExistence type="inferred from homology"/>
<name>A0A1H8VP18_9GAMM</name>
<evidence type="ECO:0000256" key="3">
    <source>
        <dbReference type="HAMAP-Rule" id="MF_00385"/>
    </source>
</evidence>
<dbReference type="GO" id="GO:0015935">
    <property type="term" value="C:small ribosomal subunit"/>
    <property type="evidence" value="ECO:0007669"/>
    <property type="project" value="TreeGrafter"/>
</dbReference>
<reference evidence="4 5" key="1">
    <citation type="submission" date="2016-10" db="EMBL/GenBank/DDBJ databases">
        <authorList>
            <person name="de Groot N.N."/>
        </authorList>
    </citation>
    <scope>NUCLEOTIDE SEQUENCE [LARGE SCALE GENOMIC DNA]</scope>
    <source>
        <strain evidence="4 5">CGMCC 1.6291</strain>
    </source>
</reference>
<keyword evidence="2 3" id="KW-0687">Ribonucleoprotein</keyword>
<keyword evidence="1 3" id="KW-0689">Ribosomal protein</keyword>
<dbReference type="Pfam" id="PF00886">
    <property type="entry name" value="Ribosomal_S16"/>
    <property type="match status" value="1"/>
</dbReference>
<accession>A0A1H8VP18</accession>
<dbReference type="SUPFAM" id="SSF54565">
    <property type="entry name" value="Ribosomal protein S16"/>
    <property type="match status" value="1"/>
</dbReference>
<dbReference type="PANTHER" id="PTHR12919">
    <property type="entry name" value="30S RIBOSOMAL PROTEIN S16"/>
    <property type="match status" value="1"/>
</dbReference>
<organism evidence="4 5">
    <name type="scientific">Aquisalimonas asiatica</name>
    <dbReference type="NCBI Taxonomy" id="406100"/>
    <lineage>
        <taxon>Bacteria</taxon>
        <taxon>Pseudomonadati</taxon>
        <taxon>Pseudomonadota</taxon>
        <taxon>Gammaproteobacteria</taxon>
        <taxon>Chromatiales</taxon>
        <taxon>Ectothiorhodospiraceae</taxon>
        <taxon>Aquisalimonas</taxon>
    </lineage>
</organism>
<dbReference type="NCBIfam" id="TIGR00002">
    <property type="entry name" value="S16"/>
    <property type="match status" value="1"/>
</dbReference>
<evidence type="ECO:0000256" key="1">
    <source>
        <dbReference type="ARBA" id="ARBA00022980"/>
    </source>
</evidence>
<protein>
    <recommendedName>
        <fullName evidence="3">Small ribosomal subunit protein bS16</fullName>
    </recommendedName>
</protein>
<dbReference type="RefSeq" id="WP_091646316.1">
    <property type="nucleotide sequence ID" value="NZ_FOEG01000014.1"/>
</dbReference>
<evidence type="ECO:0000313" key="5">
    <source>
        <dbReference type="Proteomes" id="UP000199657"/>
    </source>
</evidence>
<dbReference type="InterPro" id="IPR000307">
    <property type="entry name" value="Ribosomal_bS16"/>
</dbReference>
<dbReference type="InterPro" id="IPR023803">
    <property type="entry name" value="Ribosomal_bS16_dom_sf"/>
</dbReference>
<dbReference type="OrthoDB" id="9807878at2"/>
<dbReference type="AlphaFoldDB" id="A0A1H8VP18"/>
<dbReference type="GO" id="GO:0006412">
    <property type="term" value="P:translation"/>
    <property type="evidence" value="ECO:0007669"/>
    <property type="project" value="UniProtKB-UniRule"/>
</dbReference>
<gene>
    <name evidence="3" type="primary">rpsP</name>
    <name evidence="4" type="ORF">SAMN04488052_11416</name>
</gene>
<dbReference type="STRING" id="406100.SAMN04488052_11416"/>
<dbReference type="GO" id="GO:0005737">
    <property type="term" value="C:cytoplasm"/>
    <property type="evidence" value="ECO:0007669"/>
    <property type="project" value="UniProtKB-ARBA"/>
</dbReference>
<dbReference type="PROSITE" id="PS00732">
    <property type="entry name" value="RIBOSOMAL_S16"/>
    <property type="match status" value="1"/>
</dbReference>
<evidence type="ECO:0000256" key="2">
    <source>
        <dbReference type="ARBA" id="ARBA00023274"/>
    </source>
</evidence>
<dbReference type="GO" id="GO:0003735">
    <property type="term" value="F:structural constituent of ribosome"/>
    <property type="evidence" value="ECO:0007669"/>
    <property type="project" value="InterPro"/>
</dbReference>
<dbReference type="Gene3D" id="3.30.1320.10">
    <property type="match status" value="1"/>
</dbReference>